<accession>A0A7J6VC14</accession>
<dbReference type="EMBL" id="JABWDY010034487">
    <property type="protein sequence ID" value="KAF5182644.1"/>
    <property type="molecule type" value="Genomic_DNA"/>
</dbReference>
<proteinExistence type="predicted"/>
<reference evidence="1 2" key="1">
    <citation type="submission" date="2020-06" db="EMBL/GenBank/DDBJ databases">
        <title>Transcriptomic and genomic resources for Thalictrum thalictroides and T. hernandezii: Facilitating candidate gene discovery in an emerging model plant lineage.</title>
        <authorList>
            <person name="Arias T."/>
            <person name="Riano-Pachon D.M."/>
            <person name="Di Stilio V.S."/>
        </authorList>
    </citation>
    <scope>NUCLEOTIDE SEQUENCE [LARGE SCALE GENOMIC DNA]</scope>
    <source>
        <strain evidence="2">cv. WT478/WT964</strain>
        <tissue evidence="1">Leaves</tissue>
    </source>
</reference>
<organism evidence="1 2">
    <name type="scientific">Thalictrum thalictroides</name>
    <name type="common">Rue-anemone</name>
    <name type="synonym">Anemone thalictroides</name>
    <dbReference type="NCBI Taxonomy" id="46969"/>
    <lineage>
        <taxon>Eukaryota</taxon>
        <taxon>Viridiplantae</taxon>
        <taxon>Streptophyta</taxon>
        <taxon>Embryophyta</taxon>
        <taxon>Tracheophyta</taxon>
        <taxon>Spermatophyta</taxon>
        <taxon>Magnoliopsida</taxon>
        <taxon>Ranunculales</taxon>
        <taxon>Ranunculaceae</taxon>
        <taxon>Thalictroideae</taxon>
        <taxon>Thalictrum</taxon>
    </lineage>
</organism>
<dbReference type="Proteomes" id="UP000554482">
    <property type="component" value="Unassembled WGS sequence"/>
</dbReference>
<comment type="caution">
    <text evidence="1">The sequence shown here is derived from an EMBL/GenBank/DDBJ whole genome shotgun (WGS) entry which is preliminary data.</text>
</comment>
<sequence>MDNFRNCQVMVYTLGMNSSWRAIQGESPSRPFYVEALISEVVHLNGALHWIGLHYGYSATNANRDKSSEALIITFDLSTEKLLGA</sequence>
<evidence type="ECO:0000313" key="2">
    <source>
        <dbReference type="Proteomes" id="UP000554482"/>
    </source>
</evidence>
<keyword evidence="2" id="KW-1185">Reference proteome</keyword>
<name>A0A7J6VC14_THATH</name>
<dbReference type="AlphaFoldDB" id="A0A7J6VC14"/>
<protein>
    <submittedName>
        <fullName evidence="1">Uncharacterized protein</fullName>
    </submittedName>
</protein>
<evidence type="ECO:0000313" key="1">
    <source>
        <dbReference type="EMBL" id="KAF5182644.1"/>
    </source>
</evidence>
<gene>
    <name evidence="1" type="ORF">FRX31_027771</name>
</gene>